<sequence length="102" mass="11900">MFLTSNFLVSDARQIRRVQILLLAFRLQHHSDTLEWKRNNPPSKMQKLDDCDFWCIRTAGDTSYNMQRTCSNEYCALPQQVQQVLMVAVQIKQALIRLVASL</sequence>
<proteinExistence type="predicted"/>
<comment type="caution">
    <text evidence="1">The sequence shown here is derived from an EMBL/GenBank/DDBJ whole genome shotgun (WGS) entry which is preliminary data.</text>
</comment>
<evidence type="ECO:0000313" key="1">
    <source>
        <dbReference type="EMBL" id="GFY56196.1"/>
    </source>
</evidence>
<dbReference type="AlphaFoldDB" id="A0A8X6XN49"/>
<reference evidence="1" key="1">
    <citation type="submission" date="2020-08" db="EMBL/GenBank/DDBJ databases">
        <title>Multicomponent nature underlies the extraordinary mechanical properties of spider dragline silk.</title>
        <authorList>
            <person name="Kono N."/>
            <person name="Nakamura H."/>
            <person name="Mori M."/>
            <person name="Yoshida Y."/>
            <person name="Ohtoshi R."/>
            <person name="Malay A.D."/>
            <person name="Moran D.A.P."/>
            <person name="Tomita M."/>
            <person name="Numata K."/>
            <person name="Arakawa K."/>
        </authorList>
    </citation>
    <scope>NUCLEOTIDE SEQUENCE</scope>
</reference>
<organism evidence="1 2">
    <name type="scientific">Trichonephila inaurata madagascariensis</name>
    <dbReference type="NCBI Taxonomy" id="2747483"/>
    <lineage>
        <taxon>Eukaryota</taxon>
        <taxon>Metazoa</taxon>
        <taxon>Ecdysozoa</taxon>
        <taxon>Arthropoda</taxon>
        <taxon>Chelicerata</taxon>
        <taxon>Arachnida</taxon>
        <taxon>Araneae</taxon>
        <taxon>Araneomorphae</taxon>
        <taxon>Entelegynae</taxon>
        <taxon>Araneoidea</taxon>
        <taxon>Nephilidae</taxon>
        <taxon>Trichonephila</taxon>
        <taxon>Trichonephila inaurata</taxon>
    </lineage>
</organism>
<name>A0A8X6XN49_9ARAC</name>
<gene>
    <name evidence="1" type="ORF">TNIN_210121</name>
</gene>
<dbReference type="Proteomes" id="UP000886998">
    <property type="component" value="Unassembled WGS sequence"/>
</dbReference>
<accession>A0A8X6XN49</accession>
<keyword evidence="2" id="KW-1185">Reference proteome</keyword>
<protein>
    <submittedName>
        <fullName evidence="1">Uncharacterized protein</fullName>
    </submittedName>
</protein>
<dbReference type="EMBL" id="BMAV01010821">
    <property type="protein sequence ID" value="GFY56196.1"/>
    <property type="molecule type" value="Genomic_DNA"/>
</dbReference>
<evidence type="ECO:0000313" key="2">
    <source>
        <dbReference type="Proteomes" id="UP000886998"/>
    </source>
</evidence>